<evidence type="ECO:0000256" key="6">
    <source>
        <dbReference type="ARBA" id="ARBA00023136"/>
    </source>
</evidence>
<feature type="region of interest" description="Disordered" evidence="11">
    <location>
        <begin position="538"/>
        <end position="567"/>
    </location>
</feature>
<evidence type="ECO:0000256" key="10">
    <source>
        <dbReference type="ARBA" id="ARBA00075366"/>
    </source>
</evidence>
<dbReference type="OrthoDB" id="266334at2759"/>
<protein>
    <recommendedName>
        <fullName evidence="10">SUN-like protein 1</fullName>
    </recommendedName>
</protein>
<feature type="compositionally biased region" description="Low complexity" evidence="11">
    <location>
        <begin position="544"/>
        <end position="553"/>
    </location>
</feature>
<evidence type="ECO:0000256" key="8">
    <source>
        <dbReference type="ARBA" id="ARBA00061226"/>
    </source>
</evidence>
<dbReference type="PANTHER" id="PTHR12953:SF0">
    <property type="entry name" value="SUN DOMAIN-CONTAINING OSSIFICATION FACTOR"/>
    <property type="match status" value="1"/>
</dbReference>
<keyword evidence="6" id="KW-0472">Membrane</keyword>
<dbReference type="FunFam" id="2.60.120.260:FF:000099">
    <property type="entry name" value="Uncharacterized protein, isoform C"/>
    <property type="match status" value="1"/>
</dbReference>
<evidence type="ECO:0000256" key="4">
    <source>
        <dbReference type="ARBA" id="ARBA00022824"/>
    </source>
</evidence>
<proteinExistence type="inferred from homology"/>
<dbReference type="GO" id="GO:0005789">
    <property type="term" value="C:endoplasmic reticulum membrane"/>
    <property type="evidence" value="ECO:0007669"/>
    <property type="project" value="UniProtKB-SubCell"/>
</dbReference>
<evidence type="ECO:0000259" key="13">
    <source>
        <dbReference type="PROSITE" id="PS51469"/>
    </source>
</evidence>
<keyword evidence="4" id="KW-0256">Endoplasmic reticulum</keyword>
<keyword evidence="15" id="KW-1185">Reference proteome</keyword>
<feature type="domain" description="SUN" evidence="13">
    <location>
        <begin position="108"/>
        <end position="279"/>
    </location>
</feature>
<dbReference type="AlphaFoldDB" id="A0A0A8L3T6"/>
<evidence type="ECO:0000256" key="11">
    <source>
        <dbReference type="SAM" id="MobiDB-lite"/>
    </source>
</evidence>
<feature type="chain" id="PRO_5002055962" description="SUN-like protein 1" evidence="12">
    <location>
        <begin position="17"/>
        <end position="567"/>
    </location>
</feature>
<dbReference type="InterPro" id="IPR012919">
    <property type="entry name" value="SUN_dom"/>
</dbReference>
<comment type="caution">
    <text evidence="14">The sequence shown here is derived from an EMBL/GenBank/DDBJ whole genome shotgun (WGS) entry which is preliminary data.</text>
</comment>
<evidence type="ECO:0000256" key="9">
    <source>
        <dbReference type="ARBA" id="ARBA00064635"/>
    </source>
</evidence>
<evidence type="ECO:0000256" key="1">
    <source>
        <dbReference type="ARBA" id="ARBA00004115"/>
    </source>
</evidence>
<comment type="similarity">
    <text evidence="8">Belongs to the SLP1 family.</text>
</comment>
<evidence type="ECO:0000256" key="2">
    <source>
        <dbReference type="ARBA" id="ARBA00022692"/>
    </source>
</evidence>
<keyword evidence="7" id="KW-0325">Glycoprotein</keyword>
<evidence type="ECO:0000313" key="14">
    <source>
        <dbReference type="EMBL" id="CDO92754.1"/>
    </source>
</evidence>
<evidence type="ECO:0000256" key="7">
    <source>
        <dbReference type="ARBA" id="ARBA00023180"/>
    </source>
</evidence>
<dbReference type="Pfam" id="PF07738">
    <property type="entry name" value="Sad1_UNC"/>
    <property type="match status" value="1"/>
</dbReference>
<evidence type="ECO:0000256" key="12">
    <source>
        <dbReference type="SAM" id="SignalP"/>
    </source>
</evidence>
<evidence type="ECO:0000256" key="5">
    <source>
        <dbReference type="ARBA" id="ARBA00022989"/>
    </source>
</evidence>
<sequence length="567" mass="64667">MKHLLLILAFCFGINCQEYSLPISSFGEELARPVQLEVTTPMALNNTNVSSIVSYSVASVAEAGPSIVQDKERTDFISFNEWNKEKLRQNKLVHQDRPPRSSLHSSNYGDAIRDELEMDFEIFNDDEPEGKIYKDKFNYASVDCAATIIKTNSEAQGAISILFENKDKSLLNPCSVPNKFFVIELCEDILVESIVMANFEFFSSTFKSVRFSVAERFPVPKSGWKVLGEFDAENIRNTQVFKITNPMIWARYLRVEVLSHYGDEFYCPITLIRAHGIAMIDEFKMEVQNAGETLEEVVPIENITKSEDKAKCMIPNSFLTNNMSISFDLDIDHQCLASLQHINFDEFFSGHKDNENITRIKESSTSMPINTEESIFKNIMKRLTGLETNTTMSILYIEEQSKLLSKSFDNLEDSYSQQFEALVSVFNKTMNSNLENLNQFALQLRESSIKIIEEQKLSTDKFMSISMGKIEQLESAYQHQSRLMYLILFGLISSIIYISLTRESHYEEQSAEDGWHTDGSSFQKLKKNIKRSVSEISGPLFHESPSYSPLSSDSEFDDDDSIVLSNT</sequence>
<reference evidence="14 15" key="1">
    <citation type="submission" date="2014-03" db="EMBL/GenBank/DDBJ databases">
        <title>The genome of Kluyveromyces dobzhanskii.</title>
        <authorList>
            <person name="Nystedt B."/>
            <person name="Astrom S."/>
        </authorList>
    </citation>
    <scope>NUCLEOTIDE SEQUENCE [LARGE SCALE GENOMIC DNA]</scope>
    <source>
        <strain evidence="14 15">CBS 2104</strain>
    </source>
</reference>
<dbReference type="EMBL" id="CCBQ010000018">
    <property type="protein sequence ID" value="CDO92754.1"/>
    <property type="molecule type" value="Genomic_DNA"/>
</dbReference>
<dbReference type="InterPro" id="IPR045120">
    <property type="entry name" value="Suco/Slp1-like"/>
</dbReference>
<gene>
    <name evidence="14" type="ORF">KLDO_g1065</name>
</gene>
<keyword evidence="5" id="KW-1133">Transmembrane helix</keyword>
<feature type="signal peptide" evidence="12">
    <location>
        <begin position="1"/>
        <end position="16"/>
    </location>
</feature>
<dbReference type="GO" id="GO:0034975">
    <property type="term" value="P:protein folding in endoplasmic reticulum"/>
    <property type="evidence" value="ECO:0007669"/>
    <property type="project" value="TreeGrafter"/>
</dbReference>
<evidence type="ECO:0000256" key="3">
    <source>
        <dbReference type="ARBA" id="ARBA00022729"/>
    </source>
</evidence>
<evidence type="ECO:0000313" key="15">
    <source>
        <dbReference type="Proteomes" id="UP000031516"/>
    </source>
</evidence>
<keyword evidence="3 12" id="KW-0732">Signal</keyword>
<comment type="subcellular location">
    <subcellularLocation>
        <location evidence="1">Endoplasmic reticulum membrane</location>
        <topology evidence="1">Single-pass type I membrane protein</topology>
    </subcellularLocation>
</comment>
<dbReference type="Proteomes" id="UP000031516">
    <property type="component" value="Unassembled WGS sequence"/>
</dbReference>
<comment type="subunit">
    <text evidence="9">Interacts with EMP65.</text>
</comment>
<keyword evidence="2" id="KW-0812">Transmembrane</keyword>
<dbReference type="PROSITE" id="PS51469">
    <property type="entry name" value="SUN"/>
    <property type="match status" value="1"/>
</dbReference>
<name>A0A0A8L3T6_9SACH</name>
<accession>A0A0A8L3T6</accession>
<dbReference type="PANTHER" id="PTHR12953">
    <property type="entry name" value="MEMBRANE PROTEIN CH1 RELATED"/>
    <property type="match status" value="1"/>
</dbReference>
<organism evidence="14 15">
    <name type="scientific">Kluyveromyces dobzhanskii CBS 2104</name>
    <dbReference type="NCBI Taxonomy" id="1427455"/>
    <lineage>
        <taxon>Eukaryota</taxon>
        <taxon>Fungi</taxon>
        <taxon>Dikarya</taxon>
        <taxon>Ascomycota</taxon>
        <taxon>Saccharomycotina</taxon>
        <taxon>Saccharomycetes</taxon>
        <taxon>Saccharomycetales</taxon>
        <taxon>Saccharomycetaceae</taxon>
        <taxon>Kluyveromyces</taxon>
    </lineage>
</organism>